<sequence length="63" mass="6718">MSSSLSWKIRGAASLRENQKGHSKSGIAVVTSYGDPAHRRRLVKDYPSLVGKPVPGPLSDSLA</sequence>
<dbReference type="EMBL" id="OKRB01000078">
    <property type="protein sequence ID" value="SPE19231.1"/>
    <property type="molecule type" value="Genomic_DNA"/>
</dbReference>
<organism evidence="1 2">
    <name type="scientific">Candidatus Sulfuritelmatomonas gaucii</name>
    <dbReference type="NCBI Taxonomy" id="2043161"/>
    <lineage>
        <taxon>Bacteria</taxon>
        <taxon>Pseudomonadati</taxon>
        <taxon>Acidobacteriota</taxon>
        <taxon>Terriglobia</taxon>
        <taxon>Terriglobales</taxon>
        <taxon>Acidobacteriaceae</taxon>
        <taxon>Candidatus Sulfuritelmatomonas</taxon>
    </lineage>
</organism>
<accession>A0A2N9L7M0</accession>
<dbReference type="AlphaFoldDB" id="A0A2N9L7M0"/>
<protein>
    <submittedName>
        <fullName evidence="1">Uncharacterized protein</fullName>
    </submittedName>
</protein>
<dbReference type="Proteomes" id="UP000239735">
    <property type="component" value="Unassembled WGS sequence"/>
</dbReference>
<evidence type="ECO:0000313" key="2">
    <source>
        <dbReference type="Proteomes" id="UP000239735"/>
    </source>
</evidence>
<proteinExistence type="predicted"/>
<reference evidence="2" key="1">
    <citation type="submission" date="2018-02" db="EMBL/GenBank/DDBJ databases">
        <authorList>
            <person name="Hausmann B."/>
        </authorList>
    </citation>
    <scope>NUCLEOTIDE SEQUENCE [LARGE SCALE GENOMIC DNA]</scope>
    <source>
        <strain evidence="2">Peat soil MAG SbA5</strain>
    </source>
</reference>
<evidence type="ECO:0000313" key="1">
    <source>
        <dbReference type="EMBL" id="SPE19231.1"/>
    </source>
</evidence>
<gene>
    <name evidence="1" type="ORF">SBA5_220077</name>
</gene>
<name>A0A2N9L7M0_9BACT</name>